<feature type="compositionally biased region" description="Polar residues" evidence="2">
    <location>
        <begin position="875"/>
        <end position="890"/>
    </location>
</feature>
<comment type="similarity">
    <text evidence="1">Belongs to the peptidase M13 family.</text>
</comment>
<dbReference type="InterPro" id="IPR000718">
    <property type="entry name" value="Peptidase_M13"/>
</dbReference>
<dbReference type="Gene3D" id="1.10.1380.10">
    <property type="entry name" value="Neutral endopeptidase , domain2"/>
    <property type="match status" value="1"/>
</dbReference>
<sequence length="1304" mass="143345">MSTSARAHAACSERDSRRRLGLRAAGCSSTGSFTGLLILSRRLWCSSMQQTSNASPTPNAWTPQAEEQKTNRMASRTSKSDSPEGRRTLQRVPDERDDFDMRPPDSSGFFPSEPQETVRRDAQGAGVRGHSARLPYVVRDIHPTGPPRRSPSYAPARDTIGSGNLPMSHDGYLDSAQSPASLRSSPGSSLFQVWSPRTHSPSWPSSAAAFPRQPAFSSLLLTQDLLYDVTPKPARSNGPLWATVCALTVVVFVAVVAVAIVKTSWYSVAPLSGACATHACLAYSRRILASLNVSVNPCKSFTRFVCDGWRKVHRSDEWDLQFSHVLDRLTASLKDIAVPPSGQNEEQRAAAVYRSCVSLLDGSRDELPAVLKALDDAGVVWPRPSMGADVLYTLLYSSMKLGWDVLLDFYVVANGSAFELVATPGKLFLMPYEKYVRLDESEERVAYFEFLAQRLRRNGTTTLAYNQIQVLEDRAMATLPHHITSMVSSGSAESFPDATDVGLTEAKWMANLRKLDASLTEVTLVTTDIRYVNSLLNLWRSNDSDSFHALVSWFTVQVAALFANRELIYNYYDDKYNMGHVYYGVFCASRAMFFSRQALFARYNADVLHGEVRAMARELTLSVRTAFQRRLSNWAYLDENITVVANWSSLAMVFSNFEERREENETIIRGQLPDMTDSFLKNWQHSVLVRNEPKVEHMLHSMLHLNNYVVSYGKRDFQLMPYALSFPLFDAMLPSSVNYGGLGLEITRALSDLLLGFYEASMITQNMSLAECLAESQLGGVFDPQFYESQTFGLNALVDAYERSGRASDNAVQGLEKYRGLPLLFIAMCYFQCVGSIDEGDGFRMAALNFEYRRAYRGGDPTSKRVGREAAHSKSALSGSRESVRTSRNNGFQDVWKEPRCQSGVRERVNEPNYLRQCLLLLLSFAACSATFFGGGGSGGGGAATFYIDSGSPPDMGGGQGLGMFDVIDVVDTIGTTDVDGNVLVEGSEGGRLVNVEAGSPPQVARVEPPPASVPPPPPPPPPAPVEEPPPPPSYGSPRRPPSRPTGGYGGGPAAPAFEDDGGDYAEAAPETPDLGDDFDSPGDIYGRSPVVIRTDDAEYEETPPGTKAVGYARLVSAGRKGSRVQRPQAKAKSTAVAIARYTGARGTKKPRLTIKRFPIEKVSAALTAEDPLELISTLEGSPQQGPEKELRSQRLRTAYAPRDPSKSKWKTIGVFPAAKPRQGTRGVATSSGKWPTNLEYRGRNYRGMKPVVLHLSMKGKQSGGTTKRPKWIRSIMLIPSHVDIKAADRGTETRRRHRIYVEE</sequence>
<dbReference type="Pfam" id="PF05649">
    <property type="entry name" value="Peptidase_M13_N"/>
    <property type="match status" value="1"/>
</dbReference>
<keyword evidence="3" id="KW-0472">Membrane</keyword>
<feature type="compositionally biased region" description="Pro residues" evidence="2">
    <location>
        <begin position="1008"/>
        <end position="1044"/>
    </location>
</feature>
<feature type="region of interest" description="Disordered" evidence="2">
    <location>
        <begin position="50"/>
        <end position="131"/>
    </location>
</feature>
<feature type="region of interest" description="Disordered" evidence="2">
    <location>
        <begin position="1001"/>
        <end position="1089"/>
    </location>
</feature>
<dbReference type="PANTHER" id="PTHR11733">
    <property type="entry name" value="ZINC METALLOPROTEASE FAMILY M13 NEPRILYSIN-RELATED"/>
    <property type="match status" value="1"/>
</dbReference>
<dbReference type="VEuPathDB" id="VectorBase:LOC119179171"/>
<reference evidence="5" key="1">
    <citation type="journal article" date="2020" name="Cell">
        <title>Large-Scale Comparative Analyses of Tick Genomes Elucidate Their Genetic Diversity and Vector Capacities.</title>
        <authorList>
            <consortium name="Tick Genome and Microbiome Consortium (TIGMIC)"/>
            <person name="Jia N."/>
            <person name="Wang J."/>
            <person name="Shi W."/>
            <person name="Du L."/>
            <person name="Sun Y."/>
            <person name="Zhan W."/>
            <person name="Jiang J.F."/>
            <person name="Wang Q."/>
            <person name="Zhang B."/>
            <person name="Ji P."/>
            <person name="Bell-Sakyi L."/>
            <person name="Cui X.M."/>
            <person name="Yuan T.T."/>
            <person name="Jiang B.G."/>
            <person name="Yang W.F."/>
            <person name="Lam T.T."/>
            <person name="Chang Q.C."/>
            <person name="Ding S.J."/>
            <person name="Wang X.J."/>
            <person name="Zhu J.G."/>
            <person name="Ruan X.D."/>
            <person name="Zhao L."/>
            <person name="Wei J.T."/>
            <person name="Ye R.Z."/>
            <person name="Que T.C."/>
            <person name="Du C.H."/>
            <person name="Zhou Y.H."/>
            <person name="Cheng J.X."/>
            <person name="Dai P.F."/>
            <person name="Guo W.B."/>
            <person name="Han X.H."/>
            <person name="Huang E.J."/>
            <person name="Li L.F."/>
            <person name="Wei W."/>
            <person name="Gao Y.C."/>
            <person name="Liu J.Z."/>
            <person name="Shao H.Z."/>
            <person name="Wang X."/>
            <person name="Wang C.C."/>
            <person name="Yang T.C."/>
            <person name="Huo Q.B."/>
            <person name="Li W."/>
            <person name="Chen H.Y."/>
            <person name="Chen S.E."/>
            <person name="Zhou L.G."/>
            <person name="Ni X.B."/>
            <person name="Tian J.H."/>
            <person name="Sheng Y."/>
            <person name="Liu T."/>
            <person name="Pan Y.S."/>
            <person name="Xia L.Y."/>
            <person name="Li J."/>
            <person name="Zhao F."/>
            <person name="Cao W.C."/>
        </authorList>
    </citation>
    <scope>NUCLEOTIDE SEQUENCE</scope>
    <source>
        <strain evidence="5">Rmic-2018</strain>
    </source>
</reference>
<comment type="caution">
    <text evidence="5">The sequence shown here is derived from an EMBL/GenBank/DDBJ whole genome shotgun (WGS) entry which is preliminary data.</text>
</comment>
<proteinExistence type="inferred from homology"/>
<gene>
    <name evidence="5" type="ORF">HPB51_009477</name>
</gene>
<dbReference type="GO" id="GO:0005886">
    <property type="term" value="C:plasma membrane"/>
    <property type="evidence" value="ECO:0007669"/>
    <property type="project" value="TreeGrafter"/>
</dbReference>
<dbReference type="Gene3D" id="3.40.390.10">
    <property type="entry name" value="Collagenase (Catalytic Domain)"/>
    <property type="match status" value="1"/>
</dbReference>
<protein>
    <recommendedName>
        <fullName evidence="4">Peptidase M13 N-terminal domain-containing protein</fullName>
    </recommendedName>
</protein>
<dbReference type="PROSITE" id="PS51885">
    <property type="entry name" value="NEPRILYSIN"/>
    <property type="match status" value="1"/>
</dbReference>
<keyword evidence="3" id="KW-0812">Transmembrane</keyword>
<evidence type="ECO:0000259" key="4">
    <source>
        <dbReference type="Pfam" id="PF05649"/>
    </source>
</evidence>
<dbReference type="GO" id="GO:0016485">
    <property type="term" value="P:protein processing"/>
    <property type="evidence" value="ECO:0007669"/>
    <property type="project" value="TreeGrafter"/>
</dbReference>
<keyword evidence="6" id="KW-1185">Reference proteome</keyword>
<feature type="compositionally biased region" description="Basic and acidic residues" evidence="2">
    <location>
        <begin position="78"/>
        <end position="87"/>
    </location>
</feature>
<dbReference type="InterPro" id="IPR042089">
    <property type="entry name" value="Peptidase_M13_dom_2"/>
</dbReference>
<dbReference type="InterPro" id="IPR008753">
    <property type="entry name" value="Peptidase_M13_N"/>
</dbReference>
<feature type="region of interest" description="Disordered" evidence="2">
    <location>
        <begin position="861"/>
        <end position="890"/>
    </location>
</feature>
<organism evidence="5 6">
    <name type="scientific">Rhipicephalus microplus</name>
    <name type="common">Cattle tick</name>
    <name type="synonym">Boophilus microplus</name>
    <dbReference type="NCBI Taxonomy" id="6941"/>
    <lineage>
        <taxon>Eukaryota</taxon>
        <taxon>Metazoa</taxon>
        <taxon>Ecdysozoa</taxon>
        <taxon>Arthropoda</taxon>
        <taxon>Chelicerata</taxon>
        <taxon>Arachnida</taxon>
        <taxon>Acari</taxon>
        <taxon>Parasitiformes</taxon>
        <taxon>Ixodida</taxon>
        <taxon>Ixodoidea</taxon>
        <taxon>Ixodidae</taxon>
        <taxon>Rhipicephalinae</taxon>
        <taxon>Rhipicephalus</taxon>
        <taxon>Boophilus</taxon>
    </lineage>
</organism>
<feature type="compositionally biased region" description="Basic and acidic residues" evidence="2">
    <location>
        <begin position="862"/>
        <end position="872"/>
    </location>
</feature>
<feature type="transmembrane region" description="Helical" evidence="3">
    <location>
        <begin position="240"/>
        <end position="261"/>
    </location>
</feature>
<reference evidence="5" key="2">
    <citation type="submission" date="2021-09" db="EMBL/GenBank/DDBJ databases">
        <authorList>
            <person name="Jia N."/>
            <person name="Wang J."/>
            <person name="Shi W."/>
            <person name="Du L."/>
            <person name="Sun Y."/>
            <person name="Zhan W."/>
            <person name="Jiang J."/>
            <person name="Wang Q."/>
            <person name="Zhang B."/>
            <person name="Ji P."/>
            <person name="Sakyi L.B."/>
            <person name="Cui X."/>
            <person name="Yuan T."/>
            <person name="Jiang B."/>
            <person name="Yang W."/>
            <person name="Lam T.T.-Y."/>
            <person name="Chang Q."/>
            <person name="Ding S."/>
            <person name="Wang X."/>
            <person name="Zhu J."/>
            <person name="Ruan X."/>
            <person name="Zhao L."/>
            <person name="Wei J."/>
            <person name="Que T."/>
            <person name="Du C."/>
            <person name="Cheng J."/>
            <person name="Dai P."/>
            <person name="Han X."/>
            <person name="Huang E."/>
            <person name="Gao Y."/>
            <person name="Liu J."/>
            <person name="Shao H."/>
            <person name="Ye R."/>
            <person name="Li L."/>
            <person name="Wei W."/>
            <person name="Wang X."/>
            <person name="Wang C."/>
            <person name="Huo Q."/>
            <person name="Li W."/>
            <person name="Guo W."/>
            <person name="Chen H."/>
            <person name="Chen S."/>
            <person name="Zhou L."/>
            <person name="Zhou L."/>
            <person name="Ni X."/>
            <person name="Tian J."/>
            <person name="Zhou Y."/>
            <person name="Sheng Y."/>
            <person name="Liu T."/>
            <person name="Pan Y."/>
            <person name="Xia L."/>
            <person name="Li J."/>
            <person name="Zhao F."/>
            <person name="Cao W."/>
        </authorList>
    </citation>
    <scope>NUCLEOTIDE SEQUENCE</scope>
    <source>
        <strain evidence="5">Rmic-2018</strain>
        <tissue evidence="5">Larvae</tissue>
    </source>
</reference>
<dbReference type="SUPFAM" id="SSF55486">
    <property type="entry name" value="Metalloproteases ('zincins'), catalytic domain"/>
    <property type="match status" value="1"/>
</dbReference>
<evidence type="ECO:0000256" key="2">
    <source>
        <dbReference type="SAM" id="MobiDB-lite"/>
    </source>
</evidence>
<dbReference type="EMBL" id="JABSTU010000007">
    <property type="protein sequence ID" value="KAH8025537.1"/>
    <property type="molecule type" value="Genomic_DNA"/>
</dbReference>
<feature type="domain" description="Peptidase M13 N-terminal" evidence="4">
    <location>
        <begin position="297"/>
        <end position="640"/>
    </location>
</feature>
<dbReference type="GO" id="GO:0004222">
    <property type="term" value="F:metalloendopeptidase activity"/>
    <property type="evidence" value="ECO:0007669"/>
    <property type="project" value="InterPro"/>
</dbReference>
<accession>A0A9J6DUA6</accession>
<dbReference type="PANTHER" id="PTHR11733:SF241">
    <property type="entry name" value="GH26575P-RELATED"/>
    <property type="match status" value="1"/>
</dbReference>
<evidence type="ECO:0000313" key="5">
    <source>
        <dbReference type="EMBL" id="KAH8025537.1"/>
    </source>
</evidence>
<evidence type="ECO:0000313" key="6">
    <source>
        <dbReference type="Proteomes" id="UP000821866"/>
    </source>
</evidence>
<evidence type="ECO:0000256" key="1">
    <source>
        <dbReference type="ARBA" id="ARBA00007357"/>
    </source>
</evidence>
<dbReference type="InterPro" id="IPR024079">
    <property type="entry name" value="MetalloPept_cat_dom_sf"/>
</dbReference>
<evidence type="ECO:0000256" key="3">
    <source>
        <dbReference type="SAM" id="Phobius"/>
    </source>
</evidence>
<feature type="compositionally biased region" description="Polar residues" evidence="2">
    <location>
        <begin position="50"/>
        <end position="62"/>
    </location>
</feature>
<dbReference type="Proteomes" id="UP000821866">
    <property type="component" value="Unassembled WGS sequence"/>
</dbReference>
<keyword evidence="3" id="KW-1133">Transmembrane helix</keyword>
<name>A0A9J6DUA6_RHIMP</name>